<sequence>MKVFRTLSQLLAAGMLIFVSSQVYATAYSLSDYAWAYDSNQDGNISNDEIVSDDSFSFEGYTLVEVTTNSGTADLTSGATFSDYTYLTNTQTGVYAEALLNGTISSGSTIAYFNTTASDPTSQMEWYTASGDYILTVDLVTNDLGQQGRSVLTVIDGDLLVNQITLYLSVSDVEYGYFYIYDETLGEWVDFATLLAEGDELLFTSVTTSSATNEGDVSNEASAYIEGASGENPNSYAAAVGNASDLIDLTIAYQSDGTYMYSLSHDGGIDVDSDAVPEPGMLTLMGLALIGLAYLQRRRKDDGLSLAHS</sequence>
<proteinExistence type="predicted"/>
<organism evidence="3 4">
    <name type="scientific">Vibrio porteresiae DSM 19223</name>
    <dbReference type="NCBI Taxonomy" id="1123496"/>
    <lineage>
        <taxon>Bacteria</taxon>
        <taxon>Pseudomonadati</taxon>
        <taxon>Pseudomonadota</taxon>
        <taxon>Gammaproteobacteria</taxon>
        <taxon>Vibrionales</taxon>
        <taxon>Vibrionaceae</taxon>
        <taxon>Vibrio</taxon>
    </lineage>
</organism>
<accession>A0ABZ0Q8Z6</accession>
<dbReference type="NCBIfam" id="TIGR02595">
    <property type="entry name" value="PEP_CTERM"/>
    <property type="match status" value="1"/>
</dbReference>
<dbReference type="InterPro" id="IPR013424">
    <property type="entry name" value="Ice-binding_C"/>
</dbReference>
<feature type="signal peptide" evidence="1">
    <location>
        <begin position="1"/>
        <end position="25"/>
    </location>
</feature>
<dbReference type="EMBL" id="CP138203">
    <property type="protein sequence ID" value="WPC72899.1"/>
    <property type="molecule type" value="Genomic_DNA"/>
</dbReference>
<dbReference type="Pfam" id="PF07589">
    <property type="entry name" value="PEP-CTERM"/>
    <property type="match status" value="1"/>
</dbReference>
<dbReference type="Proteomes" id="UP001304071">
    <property type="component" value="Chromosome 1"/>
</dbReference>
<keyword evidence="1" id="KW-0732">Signal</keyword>
<dbReference type="InterPro" id="IPR018247">
    <property type="entry name" value="EF_Hand_1_Ca_BS"/>
</dbReference>
<keyword evidence="4" id="KW-1185">Reference proteome</keyword>
<evidence type="ECO:0000313" key="4">
    <source>
        <dbReference type="Proteomes" id="UP001304071"/>
    </source>
</evidence>
<protein>
    <submittedName>
        <fullName evidence="3">PEP-CTERM sorting domain-containing protein</fullName>
    </submittedName>
</protein>
<feature type="domain" description="Ice-binding protein C-terminal" evidence="2">
    <location>
        <begin position="275"/>
        <end position="298"/>
    </location>
</feature>
<gene>
    <name evidence="3" type="ORF">R8Z52_12265</name>
</gene>
<reference evidence="3 4" key="1">
    <citation type="submission" date="2023-11" db="EMBL/GenBank/DDBJ databases">
        <title>Plant-associative lifestyle of Vibrio porteresiae and its evolutionary dynamics.</title>
        <authorList>
            <person name="Rameshkumar N."/>
            <person name="Kirti K."/>
        </authorList>
    </citation>
    <scope>NUCLEOTIDE SEQUENCE [LARGE SCALE GENOMIC DNA]</scope>
    <source>
        <strain evidence="3 4">MSSRF30</strain>
    </source>
</reference>
<evidence type="ECO:0000259" key="2">
    <source>
        <dbReference type="Pfam" id="PF07589"/>
    </source>
</evidence>
<dbReference type="RefSeq" id="WP_261892709.1">
    <property type="nucleotide sequence ID" value="NZ_AP024895.1"/>
</dbReference>
<dbReference type="PROSITE" id="PS00018">
    <property type="entry name" value="EF_HAND_1"/>
    <property type="match status" value="1"/>
</dbReference>
<name>A0ABZ0Q8Z6_9VIBR</name>
<evidence type="ECO:0000256" key="1">
    <source>
        <dbReference type="SAM" id="SignalP"/>
    </source>
</evidence>
<evidence type="ECO:0000313" key="3">
    <source>
        <dbReference type="EMBL" id="WPC72899.1"/>
    </source>
</evidence>
<feature type="chain" id="PRO_5046960086" evidence="1">
    <location>
        <begin position="26"/>
        <end position="309"/>
    </location>
</feature>